<dbReference type="InterPro" id="IPR046533">
    <property type="entry name" value="DUF6598"/>
</dbReference>
<dbReference type="PANTHER" id="PTHR33065">
    <property type="entry name" value="OS07G0486400 PROTEIN"/>
    <property type="match status" value="1"/>
</dbReference>
<keyword evidence="3" id="KW-1185">Reference proteome</keyword>
<reference evidence="2 3" key="1">
    <citation type="submission" date="2024-02" db="EMBL/GenBank/DDBJ databases">
        <title>High-quality chromosome-scale genome assembly of Pensacola bahiagrass (Paspalum notatum Flugge var. saurae).</title>
        <authorList>
            <person name="Vega J.M."/>
            <person name="Podio M."/>
            <person name="Orjuela J."/>
            <person name="Siena L.A."/>
            <person name="Pessino S.C."/>
            <person name="Combes M.C."/>
            <person name="Mariac C."/>
            <person name="Albertini E."/>
            <person name="Pupilli F."/>
            <person name="Ortiz J.P.A."/>
            <person name="Leblanc O."/>
        </authorList>
    </citation>
    <scope>NUCLEOTIDE SEQUENCE [LARGE SCALE GENOMIC DNA]</scope>
    <source>
        <strain evidence="2">R1</strain>
        <tissue evidence="2">Leaf</tissue>
    </source>
</reference>
<organism evidence="2 3">
    <name type="scientific">Paspalum notatum var. saurae</name>
    <dbReference type="NCBI Taxonomy" id="547442"/>
    <lineage>
        <taxon>Eukaryota</taxon>
        <taxon>Viridiplantae</taxon>
        <taxon>Streptophyta</taxon>
        <taxon>Embryophyta</taxon>
        <taxon>Tracheophyta</taxon>
        <taxon>Spermatophyta</taxon>
        <taxon>Magnoliopsida</taxon>
        <taxon>Liliopsida</taxon>
        <taxon>Poales</taxon>
        <taxon>Poaceae</taxon>
        <taxon>PACMAD clade</taxon>
        <taxon>Panicoideae</taxon>
        <taxon>Andropogonodae</taxon>
        <taxon>Paspaleae</taxon>
        <taxon>Paspalinae</taxon>
        <taxon>Paspalum</taxon>
    </lineage>
</organism>
<evidence type="ECO:0000313" key="3">
    <source>
        <dbReference type="Proteomes" id="UP001341281"/>
    </source>
</evidence>
<sequence length="420" mass="47491">MQILPRSVILRVGRVGLDPPRFSQWWLHPMLARQDAPLMASAPARSNLDLDRLCRLAHLSGRSIYKPWSLIPFARCKTKCSNIENKRTKATKKRTKATKKLIEYDNTVDEENVIFECVLKNSSHRDGAIYKDNDVIKGCLFVGDIADRNETRLEPMMFSKATRCLPDPEHCSLHYPEDMIQFFSVRLSKSPISNGPTQVYGYIAARDERDGMLNYIVNYSRDDPFVVQQGSLIEMIGPKRGILLDSVVLIEFDMRIKSGRHEDDDLQLIDGAIPCSWYSGHPPSQPRIHRITGDSGTVDISLATIMSALEATIEVVILQVASGTNLSISSFVDILDVYYEGIQLFHGKIDQSQALRRFVVAVPWNTVMFLKFEVGTNVQSNQHGCATRRIKFQARQHGCASRHIRLKLATISVKVTWSTI</sequence>
<dbReference type="Pfam" id="PF20241">
    <property type="entry name" value="DUF6598"/>
    <property type="match status" value="1"/>
</dbReference>
<accession>A0AAQ3U9M8</accession>
<dbReference type="PANTHER" id="PTHR33065:SF193">
    <property type="entry name" value="DUF6598 DOMAIN-CONTAINING PROTEIN"/>
    <property type="match status" value="1"/>
</dbReference>
<protein>
    <recommendedName>
        <fullName evidence="1">DUF6598 domain-containing protein</fullName>
    </recommendedName>
</protein>
<name>A0AAQ3U9M8_PASNO</name>
<feature type="domain" description="DUF6598" evidence="1">
    <location>
        <begin position="179"/>
        <end position="415"/>
    </location>
</feature>
<dbReference type="AlphaFoldDB" id="A0AAQ3U9M8"/>
<proteinExistence type="predicted"/>
<evidence type="ECO:0000313" key="2">
    <source>
        <dbReference type="EMBL" id="WVZ85697.1"/>
    </source>
</evidence>
<evidence type="ECO:0000259" key="1">
    <source>
        <dbReference type="Pfam" id="PF20241"/>
    </source>
</evidence>
<dbReference type="Proteomes" id="UP001341281">
    <property type="component" value="Chromosome 07"/>
</dbReference>
<gene>
    <name evidence="2" type="ORF">U9M48_032592</name>
</gene>
<dbReference type="EMBL" id="CP144751">
    <property type="protein sequence ID" value="WVZ85697.1"/>
    <property type="molecule type" value="Genomic_DNA"/>
</dbReference>